<dbReference type="RefSeq" id="WP_308489209.1">
    <property type="nucleotide sequence ID" value="NZ_JAVFCB010000005.1"/>
</dbReference>
<dbReference type="InterPro" id="IPR036736">
    <property type="entry name" value="ACP-like_sf"/>
</dbReference>
<dbReference type="InterPro" id="IPR009081">
    <property type="entry name" value="PP-bd_ACP"/>
</dbReference>
<gene>
    <name evidence="2" type="ORF">RBR11_10135</name>
</gene>
<dbReference type="Gene3D" id="1.10.1200.10">
    <property type="entry name" value="ACP-like"/>
    <property type="match status" value="1"/>
</dbReference>
<dbReference type="EMBL" id="JAVFCB010000005">
    <property type="protein sequence ID" value="MDQ4214272.1"/>
    <property type="molecule type" value="Genomic_DNA"/>
</dbReference>
<evidence type="ECO:0000313" key="2">
    <source>
        <dbReference type="EMBL" id="MDQ4214272.1"/>
    </source>
</evidence>
<evidence type="ECO:0000259" key="1">
    <source>
        <dbReference type="PROSITE" id="PS50075"/>
    </source>
</evidence>
<comment type="caution">
    <text evidence="2">The sequence shown here is derived from an EMBL/GenBank/DDBJ whole genome shotgun (WGS) entry which is preliminary data.</text>
</comment>
<protein>
    <submittedName>
        <fullName evidence="2">Acyl carrier protein</fullName>
    </submittedName>
</protein>
<evidence type="ECO:0000313" key="3">
    <source>
        <dbReference type="Proteomes" id="UP001230289"/>
    </source>
</evidence>
<accession>A0ABU0XGL1</accession>
<dbReference type="SUPFAM" id="SSF47336">
    <property type="entry name" value="ACP-like"/>
    <property type="match status" value="1"/>
</dbReference>
<keyword evidence="3" id="KW-1185">Reference proteome</keyword>
<name>A0ABU0XGL1_9MICO</name>
<dbReference type="Pfam" id="PF00550">
    <property type="entry name" value="PP-binding"/>
    <property type="match status" value="1"/>
</dbReference>
<reference evidence="2 3" key="1">
    <citation type="submission" date="2023-08" db="EMBL/GenBank/DDBJ databases">
        <title>Microbacterium sp. nov., isolated from a waste landfill.</title>
        <authorList>
            <person name="Wen W."/>
        </authorList>
    </citation>
    <scope>NUCLEOTIDE SEQUENCE [LARGE SCALE GENOMIC DNA]</scope>
    <source>
        <strain evidence="2 3">ASV81</strain>
    </source>
</reference>
<dbReference type="Proteomes" id="UP001230289">
    <property type="component" value="Unassembled WGS sequence"/>
</dbReference>
<feature type="domain" description="Carrier" evidence="1">
    <location>
        <begin position="3"/>
        <end position="83"/>
    </location>
</feature>
<proteinExistence type="predicted"/>
<dbReference type="PROSITE" id="PS50075">
    <property type="entry name" value="CARRIER"/>
    <property type="match status" value="1"/>
</dbReference>
<sequence>MTADILPAVREVLIDALELTQSPEDLRPETALFGALPELDSFGVVALVAALEDRFDITIGDDEFGAELFETVGTLAAFIDEKVGATAAG</sequence>
<organism evidence="2 3">
    <name type="scientific">Microbacterium capsulatum</name>
    <dbReference type="NCBI Taxonomy" id="3041921"/>
    <lineage>
        <taxon>Bacteria</taxon>
        <taxon>Bacillati</taxon>
        <taxon>Actinomycetota</taxon>
        <taxon>Actinomycetes</taxon>
        <taxon>Micrococcales</taxon>
        <taxon>Microbacteriaceae</taxon>
        <taxon>Microbacterium</taxon>
    </lineage>
</organism>